<organism evidence="6 7">
    <name type="scientific">Monoglobus pectinilyticus</name>
    <dbReference type="NCBI Taxonomy" id="1981510"/>
    <lineage>
        <taxon>Bacteria</taxon>
        <taxon>Bacillati</taxon>
        <taxon>Bacillota</taxon>
        <taxon>Clostridia</taxon>
        <taxon>Monoglobales</taxon>
        <taxon>Monoglobaceae</taxon>
        <taxon>Monoglobus</taxon>
    </lineage>
</organism>
<accession>A0A2K9NZN3</accession>
<keyword evidence="7" id="KW-1185">Reference proteome</keyword>
<dbReference type="AlphaFoldDB" id="A0A2K9NZN3"/>
<keyword evidence="2 5" id="KW-0812">Transmembrane</keyword>
<dbReference type="GO" id="GO:0005886">
    <property type="term" value="C:plasma membrane"/>
    <property type="evidence" value="ECO:0007669"/>
    <property type="project" value="UniProtKB-ARBA"/>
</dbReference>
<dbReference type="EMBL" id="CP020991">
    <property type="protein sequence ID" value="AUO18487.1"/>
    <property type="molecule type" value="Genomic_DNA"/>
</dbReference>
<keyword evidence="3 5" id="KW-1133">Transmembrane helix</keyword>
<dbReference type="OrthoDB" id="2039442at2"/>
<feature type="transmembrane region" description="Helical" evidence="5">
    <location>
        <begin position="220"/>
        <end position="241"/>
    </location>
</feature>
<protein>
    <submittedName>
        <fullName evidence="6">Cobalt transport protein</fullName>
    </submittedName>
</protein>
<feature type="transmembrane region" description="Helical" evidence="5">
    <location>
        <begin position="14"/>
        <end position="43"/>
    </location>
</feature>
<feature type="transmembrane region" description="Helical" evidence="5">
    <location>
        <begin position="261"/>
        <end position="282"/>
    </location>
</feature>
<dbReference type="CDD" id="cd16914">
    <property type="entry name" value="EcfT"/>
    <property type="match status" value="1"/>
</dbReference>
<comment type="subcellular location">
    <subcellularLocation>
        <location evidence="1">Membrane</location>
        <topology evidence="1">Multi-pass membrane protein</topology>
    </subcellularLocation>
</comment>
<evidence type="ECO:0000256" key="1">
    <source>
        <dbReference type="ARBA" id="ARBA00004141"/>
    </source>
</evidence>
<sequence>MKDEFSRFHPTINFIYFAAVITFSTIYMNPILLSISFISGLIYSIYLDGRKSFRFNLLTILPISIFAALVNIAFNHNGMTILCYLPTGNPVTLESIIYGICAAVLLSNIIIWFFCFSRIITSDKFIYLFGKIIPSLSLVLSMIIRFIPLFKHQYQAVSTAQKTLTYNNKNNKITSKIKHSLNIFSIMLTWSLENSIITADSMNSRGYGLKGRTAFSNYKFYFRDGIALIILAALIITLIFLTHGGYANITFYPFYELNITGIGIVGYIIYAVLCILPMIINITEDMKWNYFRSKI</sequence>
<evidence type="ECO:0000256" key="3">
    <source>
        <dbReference type="ARBA" id="ARBA00022989"/>
    </source>
</evidence>
<dbReference type="InterPro" id="IPR003339">
    <property type="entry name" value="ABC/ECF_trnsptr_transmembrane"/>
</dbReference>
<evidence type="ECO:0000313" key="6">
    <source>
        <dbReference type="EMBL" id="AUO18487.1"/>
    </source>
</evidence>
<gene>
    <name evidence="6" type="primary">ecfT</name>
    <name evidence="6" type="ORF">B9O19_00303</name>
</gene>
<dbReference type="KEGG" id="mpec:B9O19_00303"/>
<evidence type="ECO:0000256" key="2">
    <source>
        <dbReference type="ARBA" id="ARBA00022692"/>
    </source>
</evidence>
<evidence type="ECO:0000313" key="7">
    <source>
        <dbReference type="Proteomes" id="UP000235589"/>
    </source>
</evidence>
<dbReference type="Pfam" id="PF02361">
    <property type="entry name" value="CbiQ"/>
    <property type="match status" value="1"/>
</dbReference>
<feature type="transmembrane region" description="Helical" evidence="5">
    <location>
        <begin position="55"/>
        <end position="76"/>
    </location>
</feature>
<dbReference type="RefSeq" id="WP_102364784.1">
    <property type="nucleotide sequence ID" value="NZ_CP020991.1"/>
</dbReference>
<feature type="transmembrane region" description="Helical" evidence="5">
    <location>
        <begin position="128"/>
        <end position="147"/>
    </location>
</feature>
<dbReference type="GeneID" id="98061732"/>
<proteinExistence type="predicted"/>
<evidence type="ECO:0000256" key="5">
    <source>
        <dbReference type="SAM" id="Phobius"/>
    </source>
</evidence>
<evidence type="ECO:0000256" key="4">
    <source>
        <dbReference type="ARBA" id="ARBA00023136"/>
    </source>
</evidence>
<reference evidence="6 7" key="1">
    <citation type="submission" date="2017-04" db="EMBL/GenBank/DDBJ databases">
        <title>Monoglobus pectinilyticus 14 draft genome.</title>
        <authorList>
            <person name="Kim C."/>
            <person name="Rosendale D.I."/>
            <person name="Kelly W.J."/>
            <person name="Tannock G.W."/>
            <person name="Patchett M.L."/>
            <person name="Jordens J.Z."/>
        </authorList>
    </citation>
    <scope>NUCLEOTIDE SEQUENCE [LARGE SCALE GENOMIC DNA]</scope>
    <source>
        <strain evidence="6 7">14</strain>
    </source>
</reference>
<feature type="transmembrane region" description="Helical" evidence="5">
    <location>
        <begin position="96"/>
        <end position="116"/>
    </location>
</feature>
<name>A0A2K9NZN3_9FIRM</name>
<keyword evidence="4 5" id="KW-0472">Membrane</keyword>
<dbReference type="Proteomes" id="UP000235589">
    <property type="component" value="Chromosome"/>
</dbReference>